<evidence type="ECO:0000256" key="5">
    <source>
        <dbReference type="ARBA" id="ARBA00022825"/>
    </source>
</evidence>
<dbReference type="GO" id="GO:0008236">
    <property type="term" value="F:serine-type peptidase activity"/>
    <property type="evidence" value="ECO:0007669"/>
    <property type="project" value="UniProtKB-KW"/>
</dbReference>
<feature type="domain" description="LD-carboxypeptidase C-terminal" evidence="8">
    <location>
        <begin position="173"/>
        <end position="288"/>
    </location>
</feature>
<dbReference type="GO" id="GO:0006508">
    <property type="term" value="P:proteolysis"/>
    <property type="evidence" value="ECO:0007669"/>
    <property type="project" value="UniProtKB-KW"/>
</dbReference>
<evidence type="ECO:0000256" key="2">
    <source>
        <dbReference type="ARBA" id="ARBA00022645"/>
    </source>
</evidence>
<evidence type="ECO:0000313" key="10">
    <source>
        <dbReference type="Proteomes" id="UP000293162"/>
    </source>
</evidence>
<dbReference type="Gene3D" id="3.40.50.10740">
    <property type="entry name" value="Class I glutamine amidotransferase-like"/>
    <property type="match status" value="1"/>
</dbReference>
<keyword evidence="2 9" id="KW-0121">Carboxypeptidase</keyword>
<sequence>MKSLIAPPKLQEGDKVAIVAMASKLNPDDIQPAIQLMRKNWGVEVIVGESVSASYYGFAGTDEVRTRDFQQMLDDTSVKAIFSARGGYGSSRIIDRIDFTTFQQHPKWIIGFSDITAVHSHVQSLGFQSLHAPMPKTFMKDDYSLRTIEPFLFGTGMSYEIKPDKSDRSGWAEGQITGGNLCLLAHLVGSPSDISWDGKILFMEDISEYLYNIDRMMIQLKRAGKLKNLNGLIVGSFTDSKENDEPFGKTAYEIVAEHVAEYNYPVCYGFPTGHDRANWAIPCGRIASLEVNPLKTVLTFQKIIS</sequence>
<dbReference type="RefSeq" id="WP_130023174.1">
    <property type="nucleotide sequence ID" value="NZ_SEWF01000039.1"/>
</dbReference>
<protein>
    <submittedName>
        <fullName evidence="9">LD-carboxypeptidase</fullName>
    </submittedName>
</protein>
<dbReference type="InterPro" id="IPR040449">
    <property type="entry name" value="Peptidase_S66_N"/>
</dbReference>
<organism evidence="9 10">
    <name type="scientific">Emticicia agri</name>
    <dbReference type="NCBI Taxonomy" id="2492393"/>
    <lineage>
        <taxon>Bacteria</taxon>
        <taxon>Pseudomonadati</taxon>
        <taxon>Bacteroidota</taxon>
        <taxon>Cytophagia</taxon>
        <taxon>Cytophagales</taxon>
        <taxon>Leadbetterellaceae</taxon>
        <taxon>Emticicia</taxon>
    </lineage>
</organism>
<dbReference type="SUPFAM" id="SSF52317">
    <property type="entry name" value="Class I glutamine amidotransferase-like"/>
    <property type="match status" value="1"/>
</dbReference>
<evidence type="ECO:0000259" key="8">
    <source>
        <dbReference type="Pfam" id="PF17676"/>
    </source>
</evidence>
<dbReference type="InterPro" id="IPR027478">
    <property type="entry name" value="LdcA_N"/>
</dbReference>
<evidence type="ECO:0000256" key="3">
    <source>
        <dbReference type="ARBA" id="ARBA00022670"/>
    </source>
</evidence>
<feature type="active site" description="Charge relay system" evidence="6">
    <location>
        <position position="274"/>
    </location>
</feature>
<dbReference type="Pfam" id="PF17676">
    <property type="entry name" value="Peptidase_S66C"/>
    <property type="match status" value="1"/>
</dbReference>
<dbReference type="SUPFAM" id="SSF141986">
    <property type="entry name" value="LD-carboxypeptidase A C-terminal domain-like"/>
    <property type="match status" value="1"/>
</dbReference>
<dbReference type="InterPro" id="IPR040921">
    <property type="entry name" value="Peptidase_S66C"/>
</dbReference>
<name>A0A4Q5LVB3_9BACT</name>
<dbReference type="GO" id="GO:0004180">
    <property type="term" value="F:carboxypeptidase activity"/>
    <property type="evidence" value="ECO:0007669"/>
    <property type="project" value="UniProtKB-KW"/>
</dbReference>
<dbReference type="Proteomes" id="UP000293162">
    <property type="component" value="Unassembled WGS sequence"/>
</dbReference>
<keyword evidence="5" id="KW-0720">Serine protease</keyword>
<comment type="caution">
    <text evidence="9">The sequence shown here is derived from an EMBL/GenBank/DDBJ whole genome shotgun (WGS) entry which is preliminary data.</text>
</comment>
<gene>
    <name evidence="9" type="ORF">EWM59_20765</name>
</gene>
<dbReference type="CDD" id="cd07025">
    <property type="entry name" value="Peptidase_S66"/>
    <property type="match status" value="1"/>
</dbReference>
<dbReference type="Gene3D" id="3.50.30.60">
    <property type="entry name" value="LD-carboxypeptidase A C-terminal domain-like"/>
    <property type="match status" value="1"/>
</dbReference>
<dbReference type="Pfam" id="PF02016">
    <property type="entry name" value="Peptidase_S66"/>
    <property type="match status" value="1"/>
</dbReference>
<evidence type="ECO:0000256" key="1">
    <source>
        <dbReference type="ARBA" id="ARBA00010233"/>
    </source>
</evidence>
<evidence type="ECO:0000256" key="4">
    <source>
        <dbReference type="ARBA" id="ARBA00022801"/>
    </source>
</evidence>
<accession>A0A4Q5LVB3</accession>
<evidence type="ECO:0000256" key="6">
    <source>
        <dbReference type="PIRSR" id="PIRSR028757-1"/>
    </source>
</evidence>
<feature type="domain" description="LD-carboxypeptidase N-terminal" evidence="7">
    <location>
        <begin position="16"/>
        <end position="132"/>
    </location>
</feature>
<keyword evidence="4" id="KW-0378">Hydrolase</keyword>
<dbReference type="PANTHER" id="PTHR30237:SF2">
    <property type="entry name" value="MUREIN TETRAPEPTIDE CARBOXYPEPTIDASE"/>
    <property type="match status" value="1"/>
</dbReference>
<dbReference type="InterPro" id="IPR027461">
    <property type="entry name" value="Carboxypeptidase_A_C_sf"/>
</dbReference>
<comment type="similarity">
    <text evidence="1">Belongs to the peptidase S66 family.</text>
</comment>
<feature type="active site" description="Nucleophile" evidence="6">
    <location>
        <position position="113"/>
    </location>
</feature>
<feature type="active site" description="Charge relay system" evidence="6">
    <location>
        <position position="204"/>
    </location>
</feature>
<dbReference type="PIRSF" id="PIRSF028757">
    <property type="entry name" value="LD-carboxypeptidase"/>
    <property type="match status" value="1"/>
</dbReference>
<dbReference type="InterPro" id="IPR003507">
    <property type="entry name" value="S66_fam"/>
</dbReference>
<reference evidence="9 10" key="1">
    <citation type="submission" date="2019-02" db="EMBL/GenBank/DDBJ databases">
        <title>Bacterial novel species Emticicia sp. 17J42-9 isolated from soil.</title>
        <authorList>
            <person name="Jung H.-Y."/>
        </authorList>
    </citation>
    <scope>NUCLEOTIDE SEQUENCE [LARGE SCALE GENOMIC DNA]</scope>
    <source>
        <strain evidence="9 10">17J42-9</strain>
    </source>
</reference>
<evidence type="ECO:0000259" key="7">
    <source>
        <dbReference type="Pfam" id="PF02016"/>
    </source>
</evidence>
<proteinExistence type="inferred from homology"/>
<dbReference type="OrthoDB" id="9807329at2"/>
<evidence type="ECO:0000313" key="9">
    <source>
        <dbReference type="EMBL" id="RYU93671.1"/>
    </source>
</evidence>
<dbReference type="InterPro" id="IPR029062">
    <property type="entry name" value="Class_I_gatase-like"/>
</dbReference>
<dbReference type="PANTHER" id="PTHR30237">
    <property type="entry name" value="MURAMOYLTETRAPEPTIDE CARBOXYPEPTIDASE"/>
    <property type="match status" value="1"/>
</dbReference>
<dbReference type="AlphaFoldDB" id="A0A4Q5LVB3"/>
<dbReference type="EMBL" id="SEWF01000039">
    <property type="protein sequence ID" value="RYU93671.1"/>
    <property type="molecule type" value="Genomic_DNA"/>
</dbReference>
<keyword evidence="3" id="KW-0645">Protease</keyword>
<keyword evidence="10" id="KW-1185">Reference proteome</keyword>